<evidence type="ECO:0000313" key="2">
    <source>
        <dbReference type="Proteomes" id="UP000254572"/>
    </source>
</evidence>
<reference evidence="1 2" key="1">
    <citation type="submission" date="2018-06" db="EMBL/GenBank/DDBJ databases">
        <authorList>
            <consortium name="Pathogen Informatics"/>
            <person name="Doyle S."/>
        </authorList>
    </citation>
    <scope>NUCLEOTIDE SEQUENCE [LARGE SCALE GENOMIC DNA]</scope>
    <source>
        <strain evidence="1 2">NCTC13294</strain>
    </source>
</reference>
<proteinExistence type="predicted"/>
<sequence length="46" mass="5187">MISNLSSHLFQDMDYNNYEAMKTAVIAVVTDDFRCSGRRGQPHPGL</sequence>
<dbReference type="AlphaFoldDB" id="A0A381E545"/>
<accession>A0A381E545</accession>
<dbReference type="EMBL" id="UFUW01000001">
    <property type="protein sequence ID" value="SUX21381.1"/>
    <property type="molecule type" value="Genomic_DNA"/>
</dbReference>
<name>A0A381E545_9GAMM</name>
<gene>
    <name evidence="1" type="ORF">NCTC13294_00986</name>
</gene>
<keyword evidence="2" id="KW-1185">Reference proteome</keyword>
<protein>
    <submittedName>
        <fullName evidence="1">Uncharacterized protein</fullName>
    </submittedName>
</protein>
<dbReference type="Proteomes" id="UP000254572">
    <property type="component" value="Unassembled WGS sequence"/>
</dbReference>
<evidence type="ECO:0000313" key="1">
    <source>
        <dbReference type="EMBL" id="SUX21381.1"/>
    </source>
</evidence>
<organism evidence="1 2">
    <name type="scientific">Cardiobacterium valvarum</name>
    <dbReference type="NCBI Taxonomy" id="194702"/>
    <lineage>
        <taxon>Bacteria</taxon>
        <taxon>Pseudomonadati</taxon>
        <taxon>Pseudomonadota</taxon>
        <taxon>Gammaproteobacteria</taxon>
        <taxon>Cardiobacteriales</taxon>
        <taxon>Cardiobacteriaceae</taxon>
        <taxon>Cardiobacterium</taxon>
    </lineage>
</organism>